<dbReference type="Proteomes" id="UP000294547">
    <property type="component" value="Unassembled WGS sequence"/>
</dbReference>
<name>A0A4R6R653_9HYPH</name>
<evidence type="ECO:0000313" key="2">
    <source>
        <dbReference type="Proteomes" id="UP000294547"/>
    </source>
</evidence>
<dbReference type="EMBL" id="SNXY01000013">
    <property type="protein sequence ID" value="TDP81115.1"/>
    <property type="molecule type" value="Genomic_DNA"/>
</dbReference>
<keyword evidence="2" id="KW-1185">Reference proteome</keyword>
<sequence>MIVPTEFPELAALVWNGDPDRPMHPRDALTLYERYWRFVDRDRLTDRETTLIRRLVADYGRGQFLA</sequence>
<dbReference type="RefSeq" id="WP_207620439.1">
    <property type="nucleotide sequence ID" value="NZ_BSPM01000003.1"/>
</dbReference>
<reference evidence="1 2" key="1">
    <citation type="submission" date="2019-03" db="EMBL/GenBank/DDBJ databases">
        <title>Genomic Encyclopedia of Type Strains, Phase IV (KMG-IV): sequencing the most valuable type-strain genomes for metagenomic binning, comparative biology and taxonomic classification.</title>
        <authorList>
            <person name="Goeker M."/>
        </authorList>
    </citation>
    <scope>NUCLEOTIDE SEQUENCE [LARGE SCALE GENOMIC DNA]</scope>
    <source>
        <strain evidence="1 2">DSM 102969</strain>
    </source>
</reference>
<proteinExistence type="predicted"/>
<gene>
    <name evidence="1" type="ORF">EDD54_4448</name>
</gene>
<comment type="caution">
    <text evidence="1">The sequence shown here is derived from an EMBL/GenBank/DDBJ whole genome shotgun (WGS) entry which is preliminary data.</text>
</comment>
<evidence type="ECO:0000313" key="1">
    <source>
        <dbReference type="EMBL" id="TDP81115.1"/>
    </source>
</evidence>
<protein>
    <submittedName>
        <fullName evidence="1">Uncharacterized protein</fullName>
    </submittedName>
</protein>
<dbReference type="AlphaFoldDB" id="A0A4R6R653"/>
<accession>A0A4R6R653</accession>
<organism evidence="1 2">
    <name type="scientific">Oharaeibacter diazotrophicus</name>
    <dbReference type="NCBI Taxonomy" id="1920512"/>
    <lineage>
        <taxon>Bacteria</taxon>
        <taxon>Pseudomonadati</taxon>
        <taxon>Pseudomonadota</taxon>
        <taxon>Alphaproteobacteria</taxon>
        <taxon>Hyphomicrobiales</taxon>
        <taxon>Pleomorphomonadaceae</taxon>
        <taxon>Oharaeibacter</taxon>
    </lineage>
</organism>